<comment type="caution">
    <text evidence="2">The sequence shown here is derived from an EMBL/GenBank/DDBJ whole genome shotgun (WGS) entry which is preliminary data.</text>
</comment>
<keyword evidence="3" id="KW-1185">Reference proteome</keyword>
<evidence type="ECO:0000313" key="3">
    <source>
        <dbReference type="Proteomes" id="UP000707731"/>
    </source>
</evidence>
<dbReference type="RefSeq" id="WP_195004722.1">
    <property type="nucleotide sequence ID" value="NZ_JADLQN010000007.1"/>
</dbReference>
<sequence>MRIRRAGRHRLGMAGGVHCLTIPAVAAAFAEHRRPWPTSLRQPARHSLAARRRRTPAPATTRWVPATAS</sequence>
<accession>A0ABS0DHE0</accession>
<feature type="compositionally biased region" description="Low complexity" evidence="1">
    <location>
        <begin position="56"/>
        <end position="69"/>
    </location>
</feature>
<proteinExistence type="predicted"/>
<evidence type="ECO:0000313" key="2">
    <source>
        <dbReference type="EMBL" id="MBF6357880.1"/>
    </source>
</evidence>
<dbReference type="Proteomes" id="UP000707731">
    <property type="component" value="Unassembled WGS sequence"/>
</dbReference>
<evidence type="ECO:0000256" key="1">
    <source>
        <dbReference type="SAM" id="MobiDB-lite"/>
    </source>
</evidence>
<dbReference type="EMBL" id="JADLQN010000007">
    <property type="protein sequence ID" value="MBF6357880.1"/>
    <property type="molecule type" value="Genomic_DNA"/>
</dbReference>
<protein>
    <submittedName>
        <fullName evidence="2">Uncharacterized protein</fullName>
    </submittedName>
</protein>
<gene>
    <name evidence="2" type="ORF">IU449_25615</name>
</gene>
<feature type="region of interest" description="Disordered" evidence="1">
    <location>
        <begin position="37"/>
        <end position="69"/>
    </location>
</feature>
<reference evidence="2 3" key="1">
    <citation type="submission" date="2020-10" db="EMBL/GenBank/DDBJ databases">
        <title>Identification of Nocardia species via Next-generation sequencing and recognition of intraspecies genetic diversity.</title>
        <authorList>
            <person name="Li P."/>
            <person name="Li P."/>
            <person name="Lu B."/>
        </authorList>
    </citation>
    <scope>NUCLEOTIDE SEQUENCE [LARGE SCALE GENOMIC DNA]</scope>
    <source>
        <strain evidence="2 3">BJ06-0143</strain>
    </source>
</reference>
<name>A0ABS0DHE0_9NOCA</name>
<organism evidence="2 3">
    <name type="scientific">Nocardia higoensis</name>
    <dbReference type="NCBI Taxonomy" id="228599"/>
    <lineage>
        <taxon>Bacteria</taxon>
        <taxon>Bacillati</taxon>
        <taxon>Actinomycetota</taxon>
        <taxon>Actinomycetes</taxon>
        <taxon>Mycobacteriales</taxon>
        <taxon>Nocardiaceae</taxon>
        <taxon>Nocardia</taxon>
    </lineage>
</organism>